<dbReference type="GO" id="GO:0008270">
    <property type="term" value="F:zinc ion binding"/>
    <property type="evidence" value="ECO:0007669"/>
    <property type="project" value="UniProtKB-KW"/>
</dbReference>
<dbReference type="AlphaFoldDB" id="D8LBA9"/>
<dbReference type="GO" id="GO:0003714">
    <property type="term" value="F:transcription corepressor activity"/>
    <property type="evidence" value="ECO:0007669"/>
    <property type="project" value="InterPro"/>
</dbReference>
<organism evidence="7 8">
    <name type="scientific">Ectocarpus siliculosus</name>
    <name type="common">Brown alga</name>
    <name type="synonym">Conferva siliculosa</name>
    <dbReference type="NCBI Taxonomy" id="2880"/>
    <lineage>
        <taxon>Eukaryota</taxon>
        <taxon>Sar</taxon>
        <taxon>Stramenopiles</taxon>
        <taxon>Ochrophyta</taxon>
        <taxon>PX clade</taxon>
        <taxon>Phaeophyceae</taxon>
        <taxon>Ectocarpales</taxon>
        <taxon>Ectocarpaceae</taxon>
        <taxon>Ectocarpus</taxon>
    </lineage>
</organism>
<dbReference type="InterPro" id="IPR042163">
    <property type="entry name" value="PHF12"/>
</dbReference>
<evidence type="ECO:0000313" key="7">
    <source>
        <dbReference type="EMBL" id="CBN76618.1"/>
    </source>
</evidence>
<evidence type="ECO:0000256" key="5">
    <source>
        <dbReference type="SAM" id="MobiDB-lite"/>
    </source>
</evidence>
<feature type="domain" description="PHD-type" evidence="6">
    <location>
        <begin position="542"/>
        <end position="596"/>
    </location>
</feature>
<dbReference type="EMBL" id="FN647682">
    <property type="protein sequence ID" value="CBN76618.1"/>
    <property type="molecule type" value="Genomic_DNA"/>
</dbReference>
<feature type="region of interest" description="Disordered" evidence="5">
    <location>
        <begin position="1"/>
        <end position="92"/>
    </location>
</feature>
<keyword evidence="2 4" id="KW-0863">Zinc-finger</keyword>
<dbReference type="STRING" id="2880.D8LBA9"/>
<evidence type="ECO:0000256" key="4">
    <source>
        <dbReference type="PROSITE-ProRule" id="PRU00146"/>
    </source>
</evidence>
<dbReference type="PROSITE" id="PS50016">
    <property type="entry name" value="ZF_PHD_2"/>
    <property type="match status" value="1"/>
</dbReference>
<dbReference type="InParanoid" id="D8LBA9"/>
<feature type="compositionally biased region" description="Low complexity" evidence="5">
    <location>
        <begin position="43"/>
        <end position="64"/>
    </location>
</feature>
<dbReference type="PANTHER" id="PTHR46309">
    <property type="entry name" value="PHD FINGER PROTEIN 12"/>
    <property type="match status" value="1"/>
</dbReference>
<dbReference type="SUPFAM" id="SSF57903">
    <property type="entry name" value="FYVE/PHD zinc finger"/>
    <property type="match status" value="1"/>
</dbReference>
<dbReference type="EMBL" id="FN649726">
    <property type="protein sequence ID" value="CBN76618.1"/>
    <property type="molecule type" value="Genomic_DNA"/>
</dbReference>
<gene>
    <name evidence="7" type="ORF">Esi_0000_0348</name>
</gene>
<feature type="compositionally biased region" description="Basic residues" evidence="5">
    <location>
        <begin position="492"/>
        <end position="503"/>
    </location>
</feature>
<dbReference type="GO" id="GO:0005634">
    <property type="term" value="C:nucleus"/>
    <property type="evidence" value="ECO:0007669"/>
    <property type="project" value="TreeGrafter"/>
</dbReference>
<feature type="compositionally biased region" description="Basic and acidic residues" evidence="5">
    <location>
        <begin position="70"/>
        <end position="79"/>
    </location>
</feature>
<keyword evidence="3" id="KW-0862">Zinc</keyword>
<dbReference type="GO" id="GO:0006357">
    <property type="term" value="P:regulation of transcription by RNA polymerase II"/>
    <property type="evidence" value="ECO:0007669"/>
    <property type="project" value="TreeGrafter"/>
</dbReference>
<dbReference type="SMART" id="SM00249">
    <property type="entry name" value="PHD"/>
    <property type="match status" value="1"/>
</dbReference>
<dbReference type="PANTHER" id="PTHR46309:SF1">
    <property type="entry name" value="PHD FINGER PROTEIN 12"/>
    <property type="match status" value="1"/>
</dbReference>
<reference evidence="7 8" key="1">
    <citation type="journal article" date="2010" name="Nature">
        <title>The Ectocarpus genome and the independent evolution of multicellularity in brown algae.</title>
        <authorList>
            <person name="Cock J.M."/>
            <person name="Sterck L."/>
            <person name="Rouze P."/>
            <person name="Scornet D."/>
            <person name="Allen A.E."/>
            <person name="Amoutzias G."/>
            <person name="Anthouard V."/>
            <person name="Artiguenave F."/>
            <person name="Aury J.M."/>
            <person name="Badger J.H."/>
            <person name="Beszteri B."/>
            <person name="Billiau K."/>
            <person name="Bonnet E."/>
            <person name="Bothwell J.H."/>
            <person name="Bowler C."/>
            <person name="Boyen C."/>
            <person name="Brownlee C."/>
            <person name="Carrano C.J."/>
            <person name="Charrier B."/>
            <person name="Cho G.Y."/>
            <person name="Coelho S.M."/>
            <person name="Collen J."/>
            <person name="Corre E."/>
            <person name="Da Silva C."/>
            <person name="Delage L."/>
            <person name="Delaroque N."/>
            <person name="Dittami S.M."/>
            <person name="Doulbeau S."/>
            <person name="Elias M."/>
            <person name="Farnham G."/>
            <person name="Gachon C.M."/>
            <person name="Gschloessl B."/>
            <person name="Heesch S."/>
            <person name="Jabbari K."/>
            <person name="Jubin C."/>
            <person name="Kawai H."/>
            <person name="Kimura K."/>
            <person name="Kloareg B."/>
            <person name="Kupper F.C."/>
            <person name="Lang D."/>
            <person name="Le Bail A."/>
            <person name="Leblanc C."/>
            <person name="Lerouge P."/>
            <person name="Lohr M."/>
            <person name="Lopez P.J."/>
            <person name="Martens C."/>
            <person name="Maumus F."/>
            <person name="Michel G."/>
            <person name="Miranda-Saavedra D."/>
            <person name="Morales J."/>
            <person name="Moreau H."/>
            <person name="Motomura T."/>
            <person name="Nagasato C."/>
            <person name="Napoli C.A."/>
            <person name="Nelson D.R."/>
            <person name="Nyvall-Collen P."/>
            <person name="Peters A.F."/>
            <person name="Pommier C."/>
            <person name="Potin P."/>
            <person name="Poulain J."/>
            <person name="Quesneville H."/>
            <person name="Read B."/>
            <person name="Rensing S.A."/>
            <person name="Ritter A."/>
            <person name="Rousvoal S."/>
            <person name="Samanta M."/>
            <person name="Samson G."/>
            <person name="Schroeder D.C."/>
            <person name="Segurens B."/>
            <person name="Strittmatter M."/>
            <person name="Tonon T."/>
            <person name="Tregear J.W."/>
            <person name="Valentin K."/>
            <person name="von Dassow P."/>
            <person name="Yamagishi T."/>
            <person name="Van de Peer Y."/>
            <person name="Wincker P."/>
        </authorList>
    </citation>
    <scope>NUCLEOTIDE SEQUENCE [LARGE SCALE GENOMIC DNA]</scope>
    <source>
        <strain evidence="8">Ec32 / CCAP1310/4</strain>
    </source>
</reference>
<keyword evidence="1" id="KW-0479">Metal-binding</keyword>
<dbReference type="Pfam" id="PF00628">
    <property type="entry name" value="PHD"/>
    <property type="match status" value="1"/>
</dbReference>
<feature type="compositionally biased region" description="Low complexity" evidence="5">
    <location>
        <begin position="460"/>
        <end position="469"/>
    </location>
</feature>
<evidence type="ECO:0000256" key="3">
    <source>
        <dbReference type="ARBA" id="ARBA00022833"/>
    </source>
</evidence>
<dbReference type="InterPro" id="IPR019786">
    <property type="entry name" value="Zinc_finger_PHD-type_CS"/>
</dbReference>
<feature type="compositionally biased region" description="Basic and acidic residues" evidence="5">
    <location>
        <begin position="474"/>
        <end position="483"/>
    </location>
</feature>
<dbReference type="OrthoDB" id="47309at2759"/>
<dbReference type="PROSITE" id="PS01359">
    <property type="entry name" value="ZF_PHD_1"/>
    <property type="match status" value="1"/>
</dbReference>
<feature type="region of interest" description="Disordered" evidence="5">
    <location>
        <begin position="450"/>
        <end position="515"/>
    </location>
</feature>
<dbReference type="Proteomes" id="UP000002630">
    <property type="component" value="Linkage Group LG01"/>
</dbReference>
<feature type="compositionally biased region" description="Basic and acidic residues" evidence="5">
    <location>
        <begin position="15"/>
        <end position="28"/>
    </location>
</feature>
<evidence type="ECO:0000256" key="2">
    <source>
        <dbReference type="ARBA" id="ARBA00022771"/>
    </source>
</evidence>
<evidence type="ECO:0000256" key="1">
    <source>
        <dbReference type="ARBA" id="ARBA00022723"/>
    </source>
</evidence>
<dbReference type="InterPro" id="IPR011011">
    <property type="entry name" value="Znf_FYVE_PHD"/>
</dbReference>
<dbReference type="Gene3D" id="3.30.40.10">
    <property type="entry name" value="Zinc/RING finger domain, C3HC4 (zinc finger)"/>
    <property type="match status" value="1"/>
</dbReference>
<evidence type="ECO:0000313" key="8">
    <source>
        <dbReference type="Proteomes" id="UP000002630"/>
    </source>
</evidence>
<proteinExistence type="predicted"/>
<evidence type="ECO:0000259" key="6">
    <source>
        <dbReference type="PROSITE" id="PS50016"/>
    </source>
</evidence>
<protein>
    <recommendedName>
        <fullName evidence="6">PHD-type domain-containing protein</fullName>
    </recommendedName>
</protein>
<name>D8LBA9_ECTSI</name>
<dbReference type="InterPro" id="IPR013083">
    <property type="entry name" value="Znf_RING/FYVE/PHD"/>
</dbReference>
<keyword evidence="8" id="KW-1185">Reference proteome</keyword>
<dbReference type="InterPro" id="IPR019787">
    <property type="entry name" value="Znf_PHD-finger"/>
</dbReference>
<feature type="compositionally biased region" description="Basic and acidic residues" evidence="5">
    <location>
        <begin position="162"/>
        <end position="172"/>
    </location>
</feature>
<feature type="compositionally biased region" description="Pro residues" evidence="5">
    <location>
        <begin position="80"/>
        <end position="92"/>
    </location>
</feature>
<accession>D8LBA9</accession>
<dbReference type="InterPro" id="IPR001965">
    <property type="entry name" value="Znf_PHD"/>
</dbReference>
<sequence>MRSRPFWGHGITGGGDDHGGGGKEEAEGTKSSTRASLEEELSTTETAGGITSKVSSSTAATAMAPQHVRSLGESRRDRPPPPPPFGIAPPPALTAAASTALAVAHRDRAAHAACQPARGPLATSTVFGHYPACGHHADGGGIGWVDVRHTSGKGTGASSAARDVRRLGESRRNSPPPPSFSIAPPTALTAAASTAIAMAYRHQEELAAHAARQEAQDTQAAGTMKICGVGCGHNVEGDHVGWVNIRDVSGRGMGVSTAARYLRSLDESRQNRRSPLVSIAPPTALTAAASTALAVAYRDQLAAHAARQAARVPLAASTMNVFGHYPGGGHHGEGDDTSWVDIRDANGKGTGVSSAARRSYPSCSIVAASMAFAANQPFRAPPVASAAETAHHLVEKGAGGSSVARRSYPSFSMAAVPVTFAANQSFGAPPAASAAVTAYHLGGGHLSGKGSGSSGAVRFSSAAGSSTGAAGEGTDGKPAHLERAGTQAPKSGTRKPAQKRHPWGGKDWAGHPLSKKLQKHVKENDKAWRMQGGIMMGADGSHFFCSVCGYPGELTCCDECPRVFHLGCLRVRLNSQQAAAGQTTDETWHCPVCTEGRGNQSGRRGEPQLTYHFLRGSIGAFVLLLLSTPPVTFRSSRVCCARVLRSPSKTFRL</sequence>
<feature type="region of interest" description="Disordered" evidence="5">
    <location>
        <begin position="152"/>
        <end position="185"/>
    </location>
</feature>